<evidence type="ECO:0000256" key="2">
    <source>
        <dbReference type="ARBA" id="ARBA00012513"/>
    </source>
</evidence>
<comment type="subcellular location">
    <subcellularLocation>
        <location evidence="1">Nucleus</location>
    </subcellularLocation>
</comment>
<evidence type="ECO:0000259" key="12">
    <source>
        <dbReference type="PROSITE" id="PS50290"/>
    </source>
</evidence>
<dbReference type="SMART" id="SM01343">
    <property type="entry name" value="FATC"/>
    <property type="match status" value="1"/>
</dbReference>
<dbReference type="InterPro" id="IPR016024">
    <property type="entry name" value="ARM-type_fold"/>
</dbReference>
<dbReference type="GO" id="GO:0005634">
    <property type="term" value="C:nucleus"/>
    <property type="evidence" value="ECO:0007669"/>
    <property type="project" value="UniProtKB-SubCell"/>
</dbReference>
<dbReference type="Proteomes" id="UP000410492">
    <property type="component" value="Unassembled WGS sequence"/>
</dbReference>
<feature type="domain" description="PI3K/PI4K catalytic" evidence="12">
    <location>
        <begin position="2429"/>
        <end position="2750"/>
    </location>
</feature>
<dbReference type="Pfam" id="PF00454">
    <property type="entry name" value="PI3_PI4_kinase"/>
    <property type="match status" value="1"/>
</dbReference>
<dbReference type="SUPFAM" id="SSF56112">
    <property type="entry name" value="Protein kinase-like (PK-like)"/>
    <property type="match status" value="1"/>
</dbReference>
<dbReference type="InterPro" id="IPR038980">
    <property type="entry name" value="ATM_plant"/>
</dbReference>
<dbReference type="PROSITE" id="PS00916">
    <property type="entry name" value="PI3_4_KINASE_2"/>
    <property type="match status" value="1"/>
</dbReference>
<keyword evidence="3" id="KW-0723">Serine/threonine-protein kinase</keyword>
<proteinExistence type="predicted"/>
<dbReference type="EC" id="2.7.11.1" evidence="2"/>
<dbReference type="CDD" id="cd05171">
    <property type="entry name" value="PIKKc_ATM"/>
    <property type="match status" value="1"/>
</dbReference>
<evidence type="ECO:0000313" key="16">
    <source>
        <dbReference type="Proteomes" id="UP000410492"/>
    </source>
</evidence>
<reference evidence="15 16" key="1">
    <citation type="submission" date="2019-01" db="EMBL/GenBank/DDBJ databases">
        <authorList>
            <person name="Sayadi A."/>
        </authorList>
    </citation>
    <scope>NUCLEOTIDE SEQUENCE [LARGE SCALE GENOMIC DNA]</scope>
</reference>
<feature type="region of interest" description="Disordered" evidence="11">
    <location>
        <begin position="2714"/>
        <end position="2737"/>
    </location>
</feature>
<evidence type="ECO:0000259" key="13">
    <source>
        <dbReference type="PROSITE" id="PS51189"/>
    </source>
</evidence>
<evidence type="ECO:0000256" key="9">
    <source>
        <dbReference type="ARBA" id="ARBA00023242"/>
    </source>
</evidence>
<evidence type="ECO:0000256" key="1">
    <source>
        <dbReference type="ARBA" id="ARBA00004123"/>
    </source>
</evidence>
<dbReference type="InterPro" id="IPR003152">
    <property type="entry name" value="FATC_dom"/>
</dbReference>
<keyword evidence="16" id="KW-1185">Reference proteome</keyword>
<name>A0A653BUR8_CALMS</name>
<dbReference type="InterPro" id="IPR011009">
    <property type="entry name" value="Kinase-like_dom_sf"/>
</dbReference>
<evidence type="ECO:0000256" key="7">
    <source>
        <dbReference type="ARBA" id="ARBA00022777"/>
    </source>
</evidence>
<evidence type="ECO:0000256" key="6">
    <source>
        <dbReference type="ARBA" id="ARBA00022763"/>
    </source>
</evidence>
<evidence type="ECO:0000256" key="3">
    <source>
        <dbReference type="ARBA" id="ARBA00022527"/>
    </source>
</evidence>
<keyword evidence="4" id="KW-0808">Transferase</keyword>
<keyword evidence="5" id="KW-0547">Nucleotide-binding</keyword>
<keyword evidence="8" id="KW-0067">ATP-binding</keyword>
<evidence type="ECO:0000256" key="10">
    <source>
        <dbReference type="ARBA" id="ARBA00047899"/>
    </source>
</evidence>
<dbReference type="Gene3D" id="3.30.1010.10">
    <property type="entry name" value="Phosphatidylinositol 3-kinase Catalytic Subunit, Chain A, domain 4"/>
    <property type="match status" value="1"/>
</dbReference>
<dbReference type="PROSITE" id="PS50290">
    <property type="entry name" value="PI3_4_KINASE_3"/>
    <property type="match status" value="1"/>
</dbReference>
<evidence type="ECO:0000313" key="15">
    <source>
        <dbReference type="EMBL" id="VEN39026.1"/>
    </source>
</evidence>
<dbReference type="PROSITE" id="PS00915">
    <property type="entry name" value="PI3_4_KINASE_1"/>
    <property type="match status" value="1"/>
</dbReference>
<keyword evidence="6" id="KW-0227">DNA damage</keyword>
<dbReference type="Gene3D" id="1.10.1070.11">
    <property type="entry name" value="Phosphatidylinositol 3-/4-kinase, catalytic domain"/>
    <property type="match status" value="1"/>
</dbReference>
<dbReference type="InterPro" id="IPR044107">
    <property type="entry name" value="PIKKc_ATM"/>
</dbReference>
<gene>
    <name evidence="15" type="ORF">CALMAC_LOCUS3719</name>
</gene>
<dbReference type="InterPro" id="IPR014009">
    <property type="entry name" value="PIK_FAT"/>
</dbReference>
<evidence type="ECO:0000256" key="8">
    <source>
        <dbReference type="ARBA" id="ARBA00022840"/>
    </source>
</evidence>
<dbReference type="GO" id="GO:0005524">
    <property type="term" value="F:ATP binding"/>
    <property type="evidence" value="ECO:0007669"/>
    <property type="project" value="UniProtKB-KW"/>
</dbReference>
<dbReference type="PROSITE" id="PS51190">
    <property type="entry name" value="FATC"/>
    <property type="match status" value="1"/>
</dbReference>
<keyword evidence="9" id="KW-0539">Nucleus</keyword>
<dbReference type="PANTHER" id="PTHR37079">
    <property type="entry name" value="SERINE/THREONINE-PROTEIN KINASE ATM"/>
    <property type="match status" value="1"/>
</dbReference>
<dbReference type="Pfam" id="PF02260">
    <property type="entry name" value="FATC"/>
    <property type="match status" value="1"/>
</dbReference>
<evidence type="ECO:0000256" key="11">
    <source>
        <dbReference type="SAM" id="MobiDB-lite"/>
    </source>
</evidence>
<dbReference type="PANTHER" id="PTHR37079:SF4">
    <property type="entry name" value="SERINE_THREONINE-PROTEIN KINASE ATM"/>
    <property type="match status" value="1"/>
</dbReference>
<dbReference type="EMBL" id="CAACVG010005233">
    <property type="protein sequence ID" value="VEN39026.1"/>
    <property type="molecule type" value="Genomic_DNA"/>
</dbReference>
<dbReference type="InterPro" id="IPR003151">
    <property type="entry name" value="PIK-rel_kinase_FAT"/>
</dbReference>
<dbReference type="OrthoDB" id="381190at2759"/>
<comment type="catalytic activity">
    <reaction evidence="10">
        <text>L-threonyl-[protein] + ATP = O-phospho-L-threonyl-[protein] + ADP + H(+)</text>
        <dbReference type="Rhea" id="RHEA:46608"/>
        <dbReference type="Rhea" id="RHEA-COMP:11060"/>
        <dbReference type="Rhea" id="RHEA-COMP:11605"/>
        <dbReference type="ChEBI" id="CHEBI:15378"/>
        <dbReference type="ChEBI" id="CHEBI:30013"/>
        <dbReference type="ChEBI" id="CHEBI:30616"/>
        <dbReference type="ChEBI" id="CHEBI:61977"/>
        <dbReference type="ChEBI" id="CHEBI:456216"/>
        <dbReference type="EC" id="2.7.11.1"/>
    </reaction>
</comment>
<protein>
    <recommendedName>
        <fullName evidence="2">non-specific serine/threonine protein kinase</fullName>
        <ecNumber evidence="2">2.7.11.1</ecNumber>
    </recommendedName>
</protein>
<evidence type="ECO:0000259" key="14">
    <source>
        <dbReference type="PROSITE" id="PS51190"/>
    </source>
</evidence>
<evidence type="ECO:0000256" key="4">
    <source>
        <dbReference type="ARBA" id="ARBA00022679"/>
    </source>
</evidence>
<accession>A0A653BUR8</accession>
<dbReference type="GO" id="GO:0004674">
    <property type="term" value="F:protein serine/threonine kinase activity"/>
    <property type="evidence" value="ECO:0007669"/>
    <property type="project" value="UniProtKB-KW"/>
</dbReference>
<dbReference type="Pfam" id="PF02259">
    <property type="entry name" value="FAT"/>
    <property type="match status" value="1"/>
</dbReference>
<dbReference type="PROSITE" id="PS51189">
    <property type="entry name" value="FAT"/>
    <property type="match status" value="1"/>
</dbReference>
<feature type="domain" description="FAT" evidence="13">
    <location>
        <begin position="1720"/>
        <end position="2319"/>
    </location>
</feature>
<dbReference type="InterPro" id="IPR036940">
    <property type="entry name" value="PI3/4_kinase_cat_sf"/>
</dbReference>
<organism evidence="15 16">
    <name type="scientific">Callosobruchus maculatus</name>
    <name type="common">Southern cowpea weevil</name>
    <name type="synonym">Pulse bruchid</name>
    <dbReference type="NCBI Taxonomy" id="64391"/>
    <lineage>
        <taxon>Eukaryota</taxon>
        <taxon>Metazoa</taxon>
        <taxon>Ecdysozoa</taxon>
        <taxon>Arthropoda</taxon>
        <taxon>Hexapoda</taxon>
        <taxon>Insecta</taxon>
        <taxon>Pterygota</taxon>
        <taxon>Neoptera</taxon>
        <taxon>Endopterygota</taxon>
        <taxon>Coleoptera</taxon>
        <taxon>Polyphaga</taxon>
        <taxon>Cucujiformia</taxon>
        <taxon>Chrysomeloidea</taxon>
        <taxon>Chrysomelidae</taxon>
        <taxon>Bruchinae</taxon>
        <taxon>Bruchini</taxon>
        <taxon>Callosobruchus</taxon>
    </lineage>
</organism>
<dbReference type="GO" id="GO:0006281">
    <property type="term" value="P:DNA repair"/>
    <property type="evidence" value="ECO:0007669"/>
    <property type="project" value="InterPro"/>
</dbReference>
<dbReference type="SUPFAM" id="SSF48371">
    <property type="entry name" value="ARM repeat"/>
    <property type="match status" value="2"/>
</dbReference>
<feature type="domain" description="FATC" evidence="14">
    <location>
        <begin position="2760"/>
        <end position="2792"/>
    </location>
</feature>
<dbReference type="InterPro" id="IPR000403">
    <property type="entry name" value="PI3/4_kinase_cat_dom"/>
</dbReference>
<evidence type="ECO:0000256" key="5">
    <source>
        <dbReference type="ARBA" id="ARBA00022741"/>
    </source>
</evidence>
<dbReference type="InterPro" id="IPR018936">
    <property type="entry name" value="PI3/4_kinase_CS"/>
</dbReference>
<sequence length="2792" mass="321962">MDLKKDIEVCCSFLDSNKATERKKHSDKLSTLLDEDGVIDMLNDGILKWEKLVNAVQEYLKKEADKHMEDLRKKGSAVTPVRPDIFLKVIKLGVAQDGIKISHLVGYLIGCLKDNKMKQCYDSTLLHIIENCILNKLECRRKLKQYDWIDLYECLKSLHKEKNDDCWVHNCLTLTLKWGPRNGLPFRILKKEFNFVTEICQRCDKRVTKRIKENIVTIAVEFSKANAKDNRMACCKFGEQIIANFIDIYDTAENVLKVLLVEFFLLQTVIHHPDGAYENEARSYAHSWISWNKYLRWIYSLMNKEIHKYFKSHSSGCFFIVKGQYTFVAENFLTLFIEISRQIFSKTDLDISMTIDCSLTDQGQPKRQKMDFDMRSYIDKIEQTKSWLWIRITSQLLEKYPDLIEIEDYKSLLRILYTIQIESNEPNVVNNVYKCFSTMLNIIDDVSKEALESEEISAVWHDIGVATTRAFTLNQERDATEALLESLIHRKIITFDSIHQTYTSGILSITSQSINTISTGLQSVVLYLSKDARAVMIKCILNVNNFKNCSIFLKQEMAAMLINLTQRQWRSVQTIKEQYVSDEYADIKRVYYINAFQKLSLEVSNDRECVDLKQNNIDTDIYPILIDALKSLVNDIPEKVEVQLSMCVLIINILNYLLTFDMLILDQEALINMFKQVFLSVKEWHFDVEGKQEAEMKKIVGYIEILDELYSHKLHKSLVRIVRETVPQLLLESLVSSLNILQDCKKRSDTSFQLKQTIIKSLSKFACIGDTPSKRQLHVLEVLALPNYDCTIADDYFLLITFLKTFKQATPGAIPSIVFSNILKLLQEVCVARYEYSEDAATVLSVLCDLYPHLSVSADEDDKNTAVALLKPFYDNMENYCPKVLVTLLNCLEQLFKVDPEFSFSLWSGAEVINYVPRFLCDDCQVVRFAAIECLVTFFKIKSENGQLRSFHRQEETFIKVYEMSLKAVGFEYQPNEEHLEDELISRRASVLQTFANIIIHCPEWIEECIYVMLKISAMKNLGSLSEVFLIINKNLKLPQDTNLMEKCLENILEKWTNEGLDFNRFLFQLFNCDSKSQFYKKYFDICVPFFIISDRKDLIDVAKQLKLTESDIVERTSAKVFIHSLTADVDNLSMEVFQKNKILAYYSHVVGHENLLHGLTKAMDQVMCLLMNLLTDNEYILEKFDVSVIFPIKKLTLSQVKQCINFIQVLLCDNQNIVIFFKKHLEILQKVLFVLKSNIHESLTAGEKIKSLHRYLVFVRLVGENLGQEESWLHYFIRDTIYGLVNLISNSYKDIQFALVCCKALRIFLKDIIPSCFGVFEQHLIFTINSLKTFVVQQPTLKTVCLDIMDFLIVKNFRYVGRGIEKLDFPQHPDYDKIASIYRHLKYGDTEPTLEEEIKNFLKHDYSSTREDSLVHLKNVLSSKKSELKKLYEEVQKSRGFSEDCEKSLMHMLICSLAKLCCSPCEAVSFEAARCLGELGPADLRTLILKSEKNFSHPTFTSLEILIALILVFLTEYIVDADVQVMKTASDALYEILVSRESRKMTDSNIDFGMGMINKKYIIPYFRTSSTATKITIDMSLFESKVGADCIWCPSNDVPHNIWITELLTAILDTFADGCFLSKLNDVVKLKPKFCEKMLPYLIHLLLSLKDRKISHILSEKIDYFFSSHWESTVTNTSSVNSVITNKKSVKCMLDIVDVNRLPDNTKSRITPLNINFLKAAKAAEFCSAHFTALLYSDLWCQTKIDGILDRNKQLAEQRFSMLDTIYENETEEIGEALQNILRNAYKAIGDLDALSGCGTYFLLKPQTRVEHYKQFENWERAVQFYAMKSPMGKDDLHNLMESFKACRLYQIPLLCSKEYEKEMEQSQYECLWRFSQWDTCEKNPSDIVASVEFEESRYFALKSIHGNNYTLFEEFKKLQLQSVVENLKHISFESSHNLYPVLMQLQSVVDAEDYAECSQARDFGKLLNKWEQQWDILQNNYQYLEPVIAQRATLLKDYLNSNESPILEKFLTGMLFDLANLCKNEKQFKDGWMVLENLRKIVKPNDETNGIRIQLLDAQLSWMTGDGILAKHILNKLSKNEAIEPRFRALALKQLGEYMSATNSENTLTIINDYYRKSISLLSSVSEGDDHRGDIVDTYEKCATFMDQQYQQVNNYMKTELFQRKIMHMESSKKTASEIQKQRKKTKDEARAAAIHNRQSNIDEDEIKNIKQERCQYLKMAMRFYLLSLKNSDNKMHIFRAMSLLLENRSNPEIVELAKQYLDIPSYKYITMLPQLIPHITDDCGDTFNQIVNSIVLKCAEEHPHHTIPVILSLYNAHKDKEYSSGQAKSTSGDGRVAAAKSLITKLSKNKNTARYIEKLQSVCLALIELAYYTPAMAGGEKKKEFTIPKGLKIMKIRNFDDIPLPICNLEVDPGKSYDRLIGITSFAEVFYPVGGINAPKRTFCTGTDGRKRPMLVKGHDDLRQDAVMQQVFTIMNNLLSSGKQTKNLLIRTYKIVPLSMRSGVLEWVDNSMTIGSYLVGDADTKDLGAHVTYRPQDRKPKHCREAFAACAGKSPEQKLATYKNICHEFKPVFHKFFECTFPYPSIWYERRRAYVHSVATASMCGYVLGIGDRHVQNILIDKTTAEVIHIDFGIAFEQGKILPTPETVPFRLTRDIVDGMGVSGVEGDFRRSCEKTMEVLRQNYQIIISILEVLLYDPLYAWTVTPAEANKRQTDESNFRNSSPNSSGEEENNHINITAERALLRIREKLQGTELGHPTTIEHQVGTLIQQATDPANLCKLFVGWQPYL</sequence>
<dbReference type="SMART" id="SM00146">
    <property type="entry name" value="PI3Kc"/>
    <property type="match status" value="1"/>
</dbReference>
<keyword evidence="7" id="KW-0418">Kinase</keyword>